<feature type="region of interest" description="Disordered" evidence="9">
    <location>
        <begin position="448"/>
        <end position="492"/>
    </location>
</feature>
<evidence type="ECO:0000256" key="9">
    <source>
        <dbReference type="SAM" id="MobiDB-lite"/>
    </source>
</evidence>
<proteinExistence type="inferred from homology"/>
<accession>A0AAE0K7I9</accession>
<evidence type="ECO:0000256" key="7">
    <source>
        <dbReference type="ARBA" id="ARBA00025346"/>
    </source>
</evidence>
<dbReference type="PRINTS" id="PR01217">
    <property type="entry name" value="PRICHEXTENSN"/>
</dbReference>
<feature type="compositionally biased region" description="Pro residues" evidence="9">
    <location>
        <begin position="51"/>
        <end position="66"/>
    </location>
</feature>
<feature type="compositionally biased region" description="Polar residues" evidence="9">
    <location>
        <begin position="32"/>
        <end position="42"/>
    </location>
</feature>
<evidence type="ECO:0000256" key="2">
    <source>
        <dbReference type="ARBA" id="ARBA00006178"/>
    </source>
</evidence>
<feature type="compositionally biased region" description="Low complexity" evidence="9">
    <location>
        <begin position="1"/>
        <end position="30"/>
    </location>
</feature>
<dbReference type="Proteomes" id="UP001287356">
    <property type="component" value="Unassembled WGS sequence"/>
</dbReference>
<feature type="compositionally biased region" description="Polar residues" evidence="9">
    <location>
        <begin position="565"/>
        <end position="578"/>
    </location>
</feature>
<comment type="caution">
    <text evidence="11">The sequence shown here is derived from an EMBL/GenBank/DDBJ whole genome shotgun (WGS) entry which is preliminary data.</text>
</comment>
<name>A0AAE0K7I9_9PEZI</name>
<evidence type="ECO:0000256" key="5">
    <source>
        <dbReference type="ARBA" id="ARBA00023163"/>
    </source>
</evidence>
<organism evidence="11 12">
    <name type="scientific">Lasiosphaeria ovina</name>
    <dbReference type="NCBI Taxonomy" id="92902"/>
    <lineage>
        <taxon>Eukaryota</taxon>
        <taxon>Fungi</taxon>
        <taxon>Dikarya</taxon>
        <taxon>Ascomycota</taxon>
        <taxon>Pezizomycotina</taxon>
        <taxon>Sordariomycetes</taxon>
        <taxon>Sordariomycetidae</taxon>
        <taxon>Sordariales</taxon>
        <taxon>Lasiosphaeriaceae</taxon>
        <taxon>Lasiosphaeria</taxon>
    </lineage>
</organism>
<evidence type="ECO:0000256" key="3">
    <source>
        <dbReference type="ARBA" id="ARBA00017306"/>
    </source>
</evidence>
<comment type="function">
    <text evidence="7">Functions as a component of the DNA-binding general transcription factor complex TFIID. Binding of TFIID to a promoter (with or without TATA element) is the initial step in pre-initiation complex (PIC) formation. TFIID plays a key role in the regulation of gene expression by RNA polymerase II through different activities such as transcription activator interaction, core promoter recognition and selectivity, TFIIA and TFIIB interaction, chromatin modification (histone acetylation by TAF1), facilitation of DNA opening and initiation of transcription.</text>
</comment>
<gene>
    <name evidence="11" type="ORF">B0T24DRAFT_531834</name>
</gene>
<dbReference type="EMBL" id="JAULSN010000005">
    <property type="protein sequence ID" value="KAK3371573.1"/>
    <property type="molecule type" value="Genomic_DNA"/>
</dbReference>
<evidence type="ECO:0000313" key="11">
    <source>
        <dbReference type="EMBL" id="KAK3371573.1"/>
    </source>
</evidence>
<feature type="compositionally biased region" description="Polar residues" evidence="9">
    <location>
        <begin position="160"/>
        <end position="172"/>
    </location>
</feature>
<evidence type="ECO:0000259" key="10">
    <source>
        <dbReference type="Pfam" id="PF05236"/>
    </source>
</evidence>
<evidence type="ECO:0000256" key="6">
    <source>
        <dbReference type="ARBA" id="ARBA00023242"/>
    </source>
</evidence>
<feature type="region of interest" description="Disordered" evidence="9">
    <location>
        <begin position="512"/>
        <end position="582"/>
    </location>
</feature>
<reference evidence="11" key="1">
    <citation type="journal article" date="2023" name="Mol. Phylogenet. Evol.">
        <title>Genome-scale phylogeny and comparative genomics of the fungal order Sordariales.</title>
        <authorList>
            <person name="Hensen N."/>
            <person name="Bonometti L."/>
            <person name="Westerberg I."/>
            <person name="Brannstrom I.O."/>
            <person name="Guillou S."/>
            <person name="Cros-Aarteil S."/>
            <person name="Calhoun S."/>
            <person name="Haridas S."/>
            <person name="Kuo A."/>
            <person name="Mondo S."/>
            <person name="Pangilinan J."/>
            <person name="Riley R."/>
            <person name="LaButti K."/>
            <person name="Andreopoulos B."/>
            <person name="Lipzen A."/>
            <person name="Chen C."/>
            <person name="Yan M."/>
            <person name="Daum C."/>
            <person name="Ng V."/>
            <person name="Clum A."/>
            <person name="Steindorff A."/>
            <person name="Ohm R.A."/>
            <person name="Martin F."/>
            <person name="Silar P."/>
            <person name="Natvig D.O."/>
            <person name="Lalanne C."/>
            <person name="Gautier V."/>
            <person name="Ament-Velasquez S.L."/>
            <person name="Kruys A."/>
            <person name="Hutchinson M.I."/>
            <person name="Powell A.J."/>
            <person name="Barry K."/>
            <person name="Miller A.N."/>
            <person name="Grigoriev I.V."/>
            <person name="Debuchy R."/>
            <person name="Gladieux P."/>
            <person name="Hiltunen Thoren M."/>
            <person name="Johannesson H."/>
        </authorList>
    </citation>
    <scope>NUCLEOTIDE SEQUENCE</scope>
    <source>
        <strain evidence="11">CBS 958.72</strain>
    </source>
</reference>
<keyword evidence="12" id="KW-1185">Reference proteome</keyword>
<dbReference type="AlphaFoldDB" id="A0AAE0K7I9"/>
<feature type="compositionally biased region" description="Polar residues" evidence="9">
    <location>
        <begin position="530"/>
        <end position="543"/>
    </location>
</feature>
<keyword evidence="6" id="KW-0539">Nucleus</keyword>
<feature type="compositionally biased region" description="Low complexity" evidence="9">
    <location>
        <begin position="109"/>
        <end position="150"/>
    </location>
</feature>
<feature type="compositionally biased region" description="Basic and acidic residues" evidence="9">
    <location>
        <begin position="544"/>
        <end position="556"/>
    </location>
</feature>
<feature type="region of interest" description="Disordered" evidence="9">
    <location>
        <begin position="597"/>
        <end position="620"/>
    </location>
</feature>
<feature type="domain" description="Transcription initiation factor TFIID component TAF4 C-terminal" evidence="10">
    <location>
        <begin position="400"/>
        <end position="667"/>
    </location>
</feature>
<evidence type="ECO:0000256" key="8">
    <source>
        <dbReference type="ARBA" id="ARBA00031747"/>
    </source>
</evidence>
<dbReference type="GO" id="GO:0006352">
    <property type="term" value="P:DNA-templated transcription initiation"/>
    <property type="evidence" value="ECO:0007669"/>
    <property type="project" value="InterPro"/>
</dbReference>
<evidence type="ECO:0000256" key="4">
    <source>
        <dbReference type="ARBA" id="ARBA00023015"/>
    </source>
</evidence>
<comment type="subcellular location">
    <subcellularLocation>
        <location evidence="1">Nucleus</location>
    </subcellularLocation>
</comment>
<feature type="region of interest" description="Disordered" evidence="9">
    <location>
        <begin position="206"/>
        <end position="231"/>
    </location>
</feature>
<feature type="region of interest" description="Disordered" evidence="9">
    <location>
        <begin position="1"/>
        <end position="193"/>
    </location>
</feature>
<feature type="compositionally biased region" description="Low complexity" evidence="9">
    <location>
        <begin position="607"/>
        <end position="618"/>
    </location>
</feature>
<sequence length="682" mass="72336">MPQIPQMSPQLPQMSPQMSQMPQMSPQIQMGQLPQISPQMGQLPQMAPRPSYSPPQNSPSPAPTPQPGFAMPPNKRPRNSPGPLAQPPSPYTASPYARPSPAPVPAAAPSPALASPAYSNIPAPIQPQPHQQIYLPPSYANGNGNANGNANGNGNGNGNSAPSPVATPTLTLPESRPVYTPTSAPPAPLPIQQQHSTAAMAPIHQQLNLPSPTPGTMGPPSKPAERPTREYEYDVSDSLAGTGIDLRAEEQALADYYAGSFAQEAKTGAPSNAPGGKGSFYGAGWANQPAQATDASQEEFAAEAAKKAWEDAANRLATQRIVEIKNPFLEVSITHYRADKIAKEHGIGLNVDFKTQNQMGKMRLPQDFPQPKVTVSTKVGLDGAMVMTSGSWIPHDSYLADQLALLSIATRHRIREMLEEANSVAIVRQTTSHGEVPEEWADVSQPLKTGLESLPDDSAGGVAPQTNPLKRSFDAANADNPPPTSDKALPKNLKEAVNAAAKLDRDIEEARMKKRQKRLNPEAAPGGSRSGSTVPGTPGSTAPETEKAPSKKELKKGAAAARMSEASSTASANQTLSTLMGGFGGKKKIKQYSWMKAGNSGPTTPRSSAQDATSAATTPGLKVPESTALTIDGRTRLGVWREDKQKGKNIQLRDWVTVLEQDGMDTRAIQSAYLKLDDSTPK</sequence>
<evidence type="ECO:0000256" key="1">
    <source>
        <dbReference type="ARBA" id="ARBA00004123"/>
    </source>
</evidence>
<feature type="compositionally biased region" description="Pro residues" evidence="9">
    <location>
        <begin position="98"/>
        <end position="108"/>
    </location>
</feature>
<evidence type="ECO:0000313" key="12">
    <source>
        <dbReference type="Proteomes" id="UP001287356"/>
    </source>
</evidence>
<dbReference type="Pfam" id="PF05236">
    <property type="entry name" value="TAF4"/>
    <property type="match status" value="1"/>
</dbReference>
<reference evidence="11" key="2">
    <citation type="submission" date="2023-06" db="EMBL/GenBank/DDBJ databases">
        <authorList>
            <consortium name="Lawrence Berkeley National Laboratory"/>
            <person name="Haridas S."/>
            <person name="Hensen N."/>
            <person name="Bonometti L."/>
            <person name="Westerberg I."/>
            <person name="Brannstrom I.O."/>
            <person name="Guillou S."/>
            <person name="Cros-Aarteil S."/>
            <person name="Calhoun S."/>
            <person name="Kuo A."/>
            <person name="Mondo S."/>
            <person name="Pangilinan J."/>
            <person name="Riley R."/>
            <person name="Labutti K."/>
            <person name="Andreopoulos B."/>
            <person name="Lipzen A."/>
            <person name="Chen C."/>
            <person name="Yanf M."/>
            <person name="Daum C."/>
            <person name="Ng V."/>
            <person name="Clum A."/>
            <person name="Steindorff A."/>
            <person name="Ohm R."/>
            <person name="Martin F."/>
            <person name="Silar P."/>
            <person name="Natvig D."/>
            <person name="Lalanne C."/>
            <person name="Gautier V."/>
            <person name="Ament-Velasquez S.L."/>
            <person name="Kruys A."/>
            <person name="Hutchinson M.I."/>
            <person name="Powell A.J."/>
            <person name="Barry K."/>
            <person name="Miller A.N."/>
            <person name="Grigoriev I.V."/>
            <person name="Debuchy R."/>
            <person name="Gladieux P."/>
            <person name="Thoren M.H."/>
            <person name="Johannesson H."/>
        </authorList>
    </citation>
    <scope>NUCLEOTIDE SEQUENCE</scope>
    <source>
        <strain evidence="11">CBS 958.72</strain>
    </source>
</reference>
<protein>
    <recommendedName>
        <fullName evidence="3">Transcription initiation factor TFIID subunit 4</fullName>
    </recommendedName>
    <alternativeName>
        <fullName evidence="8">TBP-associated factor 4</fullName>
    </alternativeName>
</protein>
<dbReference type="InterPro" id="IPR007900">
    <property type="entry name" value="TAF4_C"/>
</dbReference>
<dbReference type="GO" id="GO:0005669">
    <property type="term" value="C:transcription factor TFIID complex"/>
    <property type="evidence" value="ECO:0007669"/>
    <property type="project" value="InterPro"/>
</dbReference>
<keyword evidence="5" id="KW-0804">Transcription</keyword>
<comment type="similarity">
    <text evidence="2">Belongs to the TAF4 family.</text>
</comment>
<keyword evidence="4" id="KW-0805">Transcription regulation</keyword>